<dbReference type="InterPro" id="IPR009050">
    <property type="entry name" value="Globin-like_sf"/>
</dbReference>
<keyword evidence="10" id="KW-0408">Iron</keyword>
<dbReference type="UniPathway" id="UPA00599"/>
<keyword evidence="7" id="KW-0479">Metal-binding</keyword>
<dbReference type="CDD" id="cd01949">
    <property type="entry name" value="GGDEF"/>
    <property type="match status" value="1"/>
</dbReference>
<evidence type="ECO:0000259" key="13">
    <source>
        <dbReference type="PROSITE" id="PS50887"/>
    </source>
</evidence>
<dbReference type="GO" id="GO:1902201">
    <property type="term" value="P:negative regulation of bacterial-type flagellum-dependent cell motility"/>
    <property type="evidence" value="ECO:0007669"/>
    <property type="project" value="TreeGrafter"/>
</dbReference>
<keyword evidence="9" id="KW-0460">Magnesium</keyword>
<dbReference type="InterPro" id="IPR043128">
    <property type="entry name" value="Rev_trsase/Diguanyl_cyclase"/>
</dbReference>
<dbReference type="GO" id="GO:0052621">
    <property type="term" value="F:diguanylate cyclase activity"/>
    <property type="evidence" value="ECO:0007669"/>
    <property type="project" value="UniProtKB-EC"/>
</dbReference>
<name>A4YAH3_SHEPC</name>
<dbReference type="PANTHER" id="PTHR45138">
    <property type="entry name" value="REGULATORY COMPONENTS OF SENSORY TRANSDUCTION SYSTEM"/>
    <property type="match status" value="1"/>
</dbReference>
<protein>
    <recommendedName>
        <fullName evidence="4">Diguanylate cyclase DosC</fullName>
        <ecNumber evidence="3">2.7.7.65</ecNumber>
    </recommendedName>
    <alternativeName>
        <fullName evidence="11">Direct oxygen-sensing cyclase</fullName>
    </alternativeName>
</protein>
<accession>A4YAH3</accession>
<dbReference type="InterPro" id="IPR000160">
    <property type="entry name" value="GGDEF_dom"/>
</dbReference>
<dbReference type="EC" id="2.7.7.65" evidence="3"/>
<dbReference type="CDD" id="cd14757">
    <property type="entry name" value="GS_EcDosC-like_GGDEF"/>
    <property type="match status" value="1"/>
</dbReference>
<dbReference type="InterPro" id="IPR050469">
    <property type="entry name" value="Diguanylate_Cyclase"/>
</dbReference>
<dbReference type="HOGENOM" id="CLU_000445_11_5_6"/>
<dbReference type="FunFam" id="3.30.70.270:FF:000001">
    <property type="entry name" value="Diguanylate cyclase domain protein"/>
    <property type="match status" value="1"/>
</dbReference>
<dbReference type="GO" id="GO:0000166">
    <property type="term" value="F:nucleotide binding"/>
    <property type="evidence" value="ECO:0007669"/>
    <property type="project" value="UniProtKB-KW"/>
</dbReference>
<evidence type="ECO:0000256" key="9">
    <source>
        <dbReference type="ARBA" id="ARBA00022842"/>
    </source>
</evidence>
<dbReference type="InterPro" id="IPR012292">
    <property type="entry name" value="Globin/Proto"/>
</dbReference>
<evidence type="ECO:0000256" key="2">
    <source>
        <dbReference type="ARBA" id="ARBA00001971"/>
    </source>
</evidence>
<evidence type="ECO:0000313" key="14">
    <source>
        <dbReference type="EMBL" id="ABP76956.1"/>
    </source>
</evidence>
<sequence>MPTIGTEKYTAEWLALVNNLSRSDAGQLEHLIHQNQHALSDTFYQAMMQDSSASEFLSNDLVQKRLKASMQQWLTDMFQSQTTEHIQALVAQQIKIGEIHARIGVPVHLVLNGARYLKTRITQLTSHALASHASILIDLAMEIMSQAYSNSHERNSRSEEAYRLHAIAQNIAHEKDKQRAAFLDWENKVMFDCASGVDAALLQPLYSSEFGLWFRHKAEHAFAGAEEITLINDGINHIDNVLLPLLALPSLQADTKKLQCLRELREQSKSIRYYLDLLFEQNREVESGRDVLTRLLNRKFLPAVMTKEVNYSRRNKSQFAILAIDIDHFKTVNDSYGHEGGDLVLQHLAALLSNTGRGGDYLFRLGGEEFLMLLVDINAREAALSAENIRRKVERETFLLPHNQQLQITVSIGLAMYDGHPDYQRCLRAADDALFAAKRAGRNCIITAIDKADS</sequence>
<keyword evidence="6" id="KW-0808">Transferase</keyword>
<comment type="cofactor">
    <cofactor evidence="2">
        <name>heme</name>
        <dbReference type="ChEBI" id="CHEBI:30413"/>
    </cofactor>
</comment>
<evidence type="ECO:0000256" key="12">
    <source>
        <dbReference type="ARBA" id="ARBA00034247"/>
    </source>
</evidence>
<dbReference type="Pfam" id="PF21118">
    <property type="entry name" value="DosC_2nd"/>
    <property type="match status" value="1"/>
</dbReference>
<evidence type="ECO:0000256" key="4">
    <source>
        <dbReference type="ARBA" id="ARBA00015125"/>
    </source>
</evidence>
<dbReference type="AlphaFoldDB" id="A4YAH3"/>
<evidence type="ECO:0000256" key="6">
    <source>
        <dbReference type="ARBA" id="ARBA00022679"/>
    </source>
</evidence>
<dbReference type="NCBIfam" id="TIGR00254">
    <property type="entry name" value="GGDEF"/>
    <property type="match status" value="1"/>
</dbReference>
<dbReference type="eggNOG" id="COG3706">
    <property type="taxonomic scope" value="Bacteria"/>
</dbReference>
<keyword evidence="8" id="KW-0547">Nucleotide-binding</keyword>
<comment type="catalytic activity">
    <reaction evidence="12">
        <text>2 GTP = 3',3'-c-di-GMP + 2 diphosphate</text>
        <dbReference type="Rhea" id="RHEA:24898"/>
        <dbReference type="ChEBI" id="CHEBI:33019"/>
        <dbReference type="ChEBI" id="CHEBI:37565"/>
        <dbReference type="ChEBI" id="CHEBI:58805"/>
        <dbReference type="EC" id="2.7.7.65"/>
    </reaction>
</comment>
<dbReference type="PROSITE" id="PS50887">
    <property type="entry name" value="GGDEF"/>
    <property type="match status" value="1"/>
</dbReference>
<feature type="domain" description="GGDEF" evidence="13">
    <location>
        <begin position="317"/>
        <end position="450"/>
    </location>
</feature>
<dbReference type="Gene3D" id="1.10.490.10">
    <property type="entry name" value="Globins"/>
    <property type="match status" value="1"/>
</dbReference>
<dbReference type="GO" id="GO:0005886">
    <property type="term" value="C:plasma membrane"/>
    <property type="evidence" value="ECO:0007669"/>
    <property type="project" value="TreeGrafter"/>
</dbReference>
<proteinExistence type="predicted"/>
<reference evidence="14" key="1">
    <citation type="submission" date="2007-04" db="EMBL/GenBank/DDBJ databases">
        <title>Complete sequence of Shewanella putrefaciens CN-32.</title>
        <authorList>
            <consortium name="US DOE Joint Genome Institute"/>
            <person name="Copeland A."/>
            <person name="Lucas S."/>
            <person name="Lapidus A."/>
            <person name="Barry K."/>
            <person name="Detter J.C."/>
            <person name="Glavina del Rio T."/>
            <person name="Hammon N."/>
            <person name="Israni S."/>
            <person name="Dalin E."/>
            <person name="Tice H."/>
            <person name="Pitluck S."/>
            <person name="Chain P."/>
            <person name="Malfatti S."/>
            <person name="Shin M."/>
            <person name="Vergez L."/>
            <person name="Schmutz J."/>
            <person name="Larimer F."/>
            <person name="Land M."/>
            <person name="Hauser L."/>
            <person name="Kyrpides N."/>
            <person name="Mikhailova N."/>
            <person name="Romine M.F."/>
            <person name="Fredrickson J."/>
            <person name="Tiedje J."/>
            <person name="Richardson P."/>
        </authorList>
    </citation>
    <scope>NUCLEOTIDE SEQUENCE [LARGE SCALE GENOMIC DNA]</scope>
    <source>
        <strain evidence="14">CN-32</strain>
    </source>
</reference>
<comment type="cofactor">
    <cofactor evidence="1">
        <name>Mg(2+)</name>
        <dbReference type="ChEBI" id="CHEBI:18420"/>
    </cofactor>
</comment>
<evidence type="ECO:0000256" key="10">
    <source>
        <dbReference type="ARBA" id="ARBA00023004"/>
    </source>
</evidence>
<dbReference type="GO" id="GO:0046872">
    <property type="term" value="F:metal ion binding"/>
    <property type="evidence" value="ECO:0007669"/>
    <property type="project" value="UniProtKB-KW"/>
</dbReference>
<evidence type="ECO:0000256" key="8">
    <source>
        <dbReference type="ARBA" id="ARBA00022741"/>
    </source>
</evidence>
<evidence type="ECO:0000256" key="11">
    <source>
        <dbReference type="ARBA" id="ARBA00029839"/>
    </source>
</evidence>
<keyword evidence="5" id="KW-0349">Heme</keyword>
<organism evidence="14">
    <name type="scientific">Shewanella putrefaciens (strain CN-32 / ATCC BAA-453)</name>
    <dbReference type="NCBI Taxonomy" id="319224"/>
    <lineage>
        <taxon>Bacteria</taxon>
        <taxon>Pseudomonadati</taxon>
        <taxon>Pseudomonadota</taxon>
        <taxon>Gammaproteobacteria</taxon>
        <taxon>Alteromonadales</taxon>
        <taxon>Shewanellaceae</taxon>
        <taxon>Shewanella</taxon>
    </lineage>
</organism>
<dbReference type="PANTHER" id="PTHR45138:SF9">
    <property type="entry name" value="DIGUANYLATE CYCLASE DGCM-RELATED"/>
    <property type="match status" value="1"/>
</dbReference>
<dbReference type="Gene3D" id="3.30.70.270">
    <property type="match status" value="1"/>
</dbReference>
<dbReference type="GO" id="GO:0020037">
    <property type="term" value="F:heme binding"/>
    <property type="evidence" value="ECO:0007669"/>
    <property type="project" value="InterPro"/>
</dbReference>
<dbReference type="GO" id="GO:0043709">
    <property type="term" value="P:cell adhesion involved in single-species biofilm formation"/>
    <property type="evidence" value="ECO:0007669"/>
    <property type="project" value="TreeGrafter"/>
</dbReference>
<dbReference type="InterPro" id="IPR029787">
    <property type="entry name" value="Nucleotide_cyclase"/>
</dbReference>
<dbReference type="Pfam" id="PF00990">
    <property type="entry name" value="GGDEF"/>
    <property type="match status" value="1"/>
</dbReference>
<evidence type="ECO:0000256" key="7">
    <source>
        <dbReference type="ARBA" id="ARBA00022723"/>
    </source>
</evidence>
<evidence type="ECO:0000256" key="5">
    <source>
        <dbReference type="ARBA" id="ARBA00022617"/>
    </source>
</evidence>
<dbReference type="SMART" id="SM00267">
    <property type="entry name" value="GGDEF"/>
    <property type="match status" value="1"/>
</dbReference>
<dbReference type="GO" id="GO:0019825">
    <property type="term" value="F:oxygen binding"/>
    <property type="evidence" value="ECO:0007669"/>
    <property type="project" value="InterPro"/>
</dbReference>
<dbReference type="Pfam" id="PF11563">
    <property type="entry name" value="Protoglobin"/>
    <property type="match status" value="1"/>
</dbReference>
<gene>
    <name evidence="14" type="ordered locus">Sputcn32_3244</name>
</gene>
<dbReference type="EMBL" id="CP000681">
    <property type="protein sequence ID" value="ABP76956.1"/>
    <property type="molecule type" value="Genomic_DNA"/>
</dbReference>
<evidence type="ECO:0000256" key="1">
    <source>
        <dbReference type="ARBA" id="ARBA00001946"/>
    </source>
</evidence>
<dbReference type="InterPro" id="IPR044398">
    <property type="entry name" value="Globin-sensor_dom"/>
</dbReference>
<evidence type="ECO:0000256" key="3">
    <source>
        <dbReference type="ARBA" id="ARBA00012528"/>
    </source>
</evidence>
<dbReference type="SUPFAM" id="SSF46458">
    <property type="entry name" value="Globin-like"/>
    <property type="match status" value="1"/>
</dbReference>
<dbReference type="KEGG" id="spc:Sputcn32_3244"/>
<dbReference type="STRING" id="319224.Sputcn32_3244"/>
<dbReference type="SUPFAM" id="SSF55073">
    <property type="entry name" value="Nucleotide cyclase"/>
    <property type="match status" value="1"/>
</dbReference>
<dbReference type="InterPro" id="IPR039435">
    <property type="entry name" value="DosC_GS"/>
</dbReference>
<dbReference type="InterPro" id="IPR048442">
    <property type="entry name" value="DosC_2nd"/>
</dbReference>